<dbReference type="FunFam" id="3.40.50.1820:FF:000002">
    <property type="entry name" value="S-formylglutathione hydrolase"/>
    <property type="match status" value="1"/>
</dbReference>
<dbReference type="InterPro" id="IPR000801">
    <property type="entry name" value="Esterase-like"/>
</dbReference>
<name>A0A9P4XLE2_9HYPO</name>
<proteinExistence type="inferred from homology"/>
<reference evidence="8 9" key="1">
    <citation type="submission" date="2018-06" db="EMBL/GenBank/DDBJ databases">
        <title>Genome analysis of cellulolytic fungus Trichoderma lentiforme CFAM-422.</title>
        <authorList>
            <person name="Steindorff A.S."/>
            <person name="Formighieri E.F."/>
            <person name="Midorikawa G.E.O."/>
            <person name="Tamietti M.S."/>
            <person name="Ramos E.Z."/>
            <person name="Silva A.S."/>
            <person name="Bon E.P.S."/>
            <person name="Mendes T.D."/>
            <person name="Damaso M.C.T."/>
            <person name="Favaro L.C.L."/>
        </authorList>
    </citation>
    <scope>NUCLEOTIDE SEQUENCE [LARGE SCALE GENOMIC DNA]</scope>
    <source>
        <strain evidence="8 9">CFAM-422</strain>
    </source>
</reference>
<dbReference type="PANTHER" id="PTHR10061">
    <property type="entry name" value="S-FORMYLGLUTATHIONE HYDROLASE"/>
    <property type="match status" value="1"/>
</dbReference>
<dbReference type="GO" id="GO:0005829">
    <property type="term" value="C:cytosol"/>
    <property type="evidence" value="ECO:0007669"/>
    <property type="project" value="TreeGrafter"/>
</dbReference>
<feature type="active site" description="Charge relay system" evidence="6">
    <location>
        <position position="368"/>
    </location>
</feature>
<sequence>MKFTSIVTAAVSSAIAVSGTPIHKREIGGVLLCTGVNATGTCSYSVYALETCHQLPAPFHQNTSTFAPDGEDFECFPRIGDCGSICTSPTGCTFGSVDFNYKNKFNLGAIKWNNLISSFDCSLKTTTSTDCNCIDPLQNTMASITTNASIASFGGRFLKLTHQSSVTGGPMNFTLFLPAGISESAPAPLLIYLSGLTCTPDNVTEKGFLHAHAAPLKLALLYPDTSPRGTSHPGEHDSWDFGSAASFYIDATQEPWAQNYKMETYITKELPELVFSQFKQLDPQRVSIAGHSMGGHGALTLFLKNPGKYKSVSAFSPVSNPSACPWGEKAFTGYLGADKEEWKKHDATELVKHWKGYLNALLDVGTADNFYKQRQLLPENFAEATKAAGIEGLQLRYQDGYDHSYFFISTFGEDHIKHHAKHLGLL</sequence>
<evidence type="ECO:0000256" key="1">
    <source>
        <dbReference type="ARBA" id="ARBA00005622"/>
    </source>
</evidence>
<dbReference type="GO" id="GO:0052689">
    <property type="term" value="F:carboxylic ester hydrolase activity"/>
    <property type="evidence" value="ECO:0007669"/>
    <property type="project" value="UniProtKB-KW"/>
</dbReference>
<dbReference type="AlphaFoldDB" id="A0A9P4XLE2"/>
<evidence type="ECO:0000256" key="5">
    <source>
        <dbReference type="ARBA" id="ARBA00022801"/>
    </source>
</evidence>
<dbReference type="Pfam" id="PF00756">
    <property type="entry name" value="Esterase"/>
    <property type="match status" value="1"/>
</dbReference>
<dbReference type="InterPro" id="IPR014186">
    <property type="entry name" value="S-formylglutathione_hydrol"/>
</dbReference>
<dbReference type="EMBL" id="QLNT01000004">
    <property type="protein sequence ID" value="KAF3074758.1"/>
    <property type="molecule type" value="Genomic_DNA"/>
</dbReference>
<keyword evidence="4 7" id="KW-0719">Serine esterase</keyword>
<organism evidence="8 9">
    <name type="scientific">Trichoderma lentiforme</name>
    <dbReference type="NCBI Taxonomy" id="1567552"/>
    <lineage>
        <taxon>Eukaryota</taxon>
        <taxon>Fungi</taxon>
        <taxon>Dikarya</taxon>
        <taxon>Ascomycota</taxon>
        <taxon>Pezizomycotina</taxon>
        <taxon>Sordariomycetes</taxon>
        <taxon>Hypocreomycetidae</taxon>
        <taxon>Hypocreales</taxon>
        <taxon>Hypocreaceae</taxon>
        <taxon>Trichoderma</taxon>
    </lineage>
</organism>
<evidence type="ECO:0000313" key="9">
    <source>
        <dbReference type="Proteomes" id="UP000801864"/>
    </source>
</evidence>
<dbReference type="EC" id="3.1.2.12" evidence="2 7"/>
<dbReference type="Gene3D" id="3.40.50.1820">
    <property type="entry name" value="alpha/beta hydrolase"/>
    <property type="match status" value="1"/>
</dbReference>
<feature type="active site" description="Charge relay system" evidence="6">
    <location>
        <position position="292"/>
    </location>
</feature>
<evidence type="ECO:0000256" key="2">
    <source>
        <dbReference type="ARBA" id="ARBA00012479"/>
    </source>
</evidence>
<evidence type="ECO:0000256" key="6">
    <source>
        <dbReference type="PIRSR" id="PIRSR614186-1"/>
    </source>
</evidence>
<comment type="caution">
    <text evidence="8">The sequence shown here is derived from an EMBL/GenBank/DDBJ whole genome shotgun (WGS) entry which is preliminary data.</text>
</comment>
<dbReference type="NCBIfam" id="TIGR02821">
    <property type="entry name" value="fghA_ester_D"/>
    <property type="match status" value="1"/>
</dbReference>
<accession>A0A9P4XLE2</accession>
<evidence type="ECO:0000256" key="7">
    <source>
        <dbReference type="RuleBase" id="RU363068"/>
    </source>
</evidence>
<comment type="similarity">
    <text evidence="1 7">Belongs to the esterase D family.</text>
</comment>
<comment type="catalytic activity">
    <reaction evidence="7">
        <text>S-formylglutathione + H2O = formate + glutathione + H(+)</text>
        <dbReference type="Rhea" id="RHEA:14961"/>
        <dbReference type="ChEBI" id="CHEBI:15377"/>
        <dbReference type="ChEBI" id="CHEBI:15378"/>
        <dbReference type="ChEBI" id="CHEBI:15740"/>
        <dbReference type="ChEBI" id="CHEBI:57688"/>
        <dbReference type="ChEBI" id="CHEBI:57925"/>
        <dbReference type="EC" id="3.1.2.12"/>
    </reaction>
</comment>
<dbReference type="Proteomes" id="UP000801864">
    <property type="component" value="Unassembled WGS sequence"/>
</dbReference>
<gene>
    <name evidence="8" type="ORF">CFAM422_002878</name>
</gene>
<keyword evidence="9" id="KW-1185">Reference proteome</keyword>
<dbReference type="PANTHER" id="PTHR10061:SF0">
    <property type="entry name" value="S-FORMYLGLUTATHIONE HYDROLASE"/>
    <property type="match status" value="1"/>
</dbReference>
<evidence type="ECO:0000256" key="4">
    <source>
        <dbReference type="ARBA" id="ARBA00022487"/>
    </source>
</evidence>
<comment type="subcellular location">
    <subcellularLocation>
        <location evidence="7">Cytoplasm</location>
    </subcellularLocation>
</comment>
<feature type="active site" description="Charge relay system" evidence="6">
    <location>
        <position position="403"/>
    </location>
</feature>
<comment type="function">
    <text evidence="7">Serine hydrolase involved in the detoxification of formaldehyde.</text>
</comment>
<evidence type="ECO:0000313" key="8">
    <source>
        <dbReference type="EMBL" id="KAF3074758.1"/>
    </source>
</evidence>
<keyword evidence="5 7" id="KW-0378">Hydrolase</keyword>
<keyword evidence="7" id="KW-0963">Cytoplasm</keyword>
<dbReference type="InterPro" id="IPR029058">
    <property type="entry name" value="AB_hydrolase_fold"/>
</dbReference>
<evidence type="ECO:0000256" key="3">
    <source>
        <dbReference type="ARBA" id="ARBA00016774"/>
    </source>
</evidence>
<protein>
    <recommendedName>
        <fullName evidence="3 7">S-formylglutathione hydrolase</fullName>
        <ecNumber evidence="2 7">3.1.2.12</ecNumber>
    </recommendedName>
</protein>
<dbReference type="GO" id="GO:0046294">
    <property type="term" value="P:formaldehyde catabolic process"/>
    <property type="evidence" value="ECO:0007669"/>
    <property type="project" value="InterPro"/>
</dbReference>
<dbReference type="SUPFAM" id="SSF53474">
    <property type="entry name" value="alpha/beta-Hydrolases"/>
    <property type="match status" value="1"/>
</dbReference>
<dbReference type="GO" id="GO:0018738">
    <property type="term" value="F:S-formylglutathione hydrolase activity"/>
    <property type="evidence" value="ECO:0007669"/>
    <property type="project" value="UniProtKB-EC"/>
</dbReference>